<dbReference type="EC" id="7.1.1.2" evidence="3"/>
<evidence type="ECO:0000256" key="14">
    <source>
        <dbReference type="ARBA" id="ARBA00031019"/>
    </source>
</evidence>
<evidence type="ECO:0000256" key="3">
    <source>
        <dbReference type="ARBA" id="ARBA00012944"/>
    </source>
</evidence>
<evidence type="ECO:0000256" key="4">
    <source>
        <dbReference type="ARBA" id="ARBA00021095"/>
    </source>
</evidence>
<protein>
    <recommendedName>
        <fullName evidence="4">NADH-ubiquinone oxidoreductase chain 6</fullName>
        <ecNumber evidence="3">7.1.1.2</ecNumber>
    </recommendedName>
    <alternativeName>
        <fullName evidence="14">NADH dehydrogenase subunit 6</fullName>
    </alternativeName>
</protein>
<evidence type="ECO:0000256" key="12">
    <source>
        <dbReference type="ARBA" id="ARBA00023128"/>
    </source>
</evidence>
<evidence type="ECO:0000256" key="16">
    <source>
        <dbReference type="SAM" id="Phobius"/>
    </source>
</evidence>
<dbReference type="InterPro" id="IPR050269">
    <property type="entry name" value="ComplexI_Subunit6"/>
</dbReference>
<feature type="transmembrane region" description="Helical" evidence="16">
    <location>
        <begin position="140"/>
        <end position="159"/>
    </location>
</feature>
<evidence type="ECO:0000256" key="8">
    <source>
        <dbReference type="ARBA" id="ARBA00022967"/>
    </source>
</evidence>
<evidence type="ECO:0000256" key="6">
    <source>
        <dbReference type="ARBA" id="ARBA00022660"/>
    </source>
</evidence>
<organism evidence="17">
    <name type="scientific">Noteridae sp. MJTNT-2012</name>
    <dbReference type="NCBI Taxonomy" id="1227477"/>
    <lineage>
        <taxon>Eukaryota</taxon>
        <taxon>Metazoa</taxon>
        <taxon>Ecdysozoa</taxon>
        <taxon>Arthropoda</taxon>
        <taxon>Hexapoda</taxon>
        <taxon>Insecta</taxon>
        <taxon>Pterygota</taxon>
        <taxon>Neoptera</taxon>
        <taxon>Endopterygota</taxon>
        <taxon>Coleoptera</taxon>
        <taxon>Adephaga</taxon>
        <taxon>Dytiscoidea</taxon>
        <taxon>Noteridae</taxon>
    </lineage>
</organism>
<keyword evidence="11" id="KW-0520">NAD</keyword>
<evidence type="ECO:0000256" key="5">
    <source>
        <dbReference type="ARBA" id="ARBA00022448"/>
    </source>
</evidence>
<evidence type="ECO:0000256" key="10">
    <source>
        <dbReference type="ARBA" id="ARBA00022989"/>
    </source>
</evidence>
<evidence type="ECO:0000313" key="17">
    <source>
        <dbReference type="EMBL" id="AFQ62153.1"/>
    </source>
</evidence>
<dbReference type="EMBL" id="JX313666">
    <property type="protein sequence ID" value="AFQ62153.1"/>
    <property type="molecule type" value="Genomic_DNA"/>
</dbReference>
<dbReference type="PANTHER" id="PTHR11435">
    <property type="entry name" value="NADH UBIQUINONE OXIDOREDUCTASE SUBUNIT ND6"/>
    <property type="match status" value="1"/>
</dbReference>
<dbReference type="PANTHER" id="PTHR11435:SF1">
    <property type="entry name" value="NADH-UBIQUINONE OXIDOREDUCTASE CHAIN 6"/>
    <property type="match status" value="1"/>
</dbReference>
<comment type="catalytic activity">
    <reaction evidence="15">
        <text>a ubiquinone + NADH + 5 H(+)(in) = a ubiquinol + NAD(+) + 4 H(+)(out)</text>
        <dbReference type="Rhea" id="RHEA:29091"/>
        <dbReference type="Rhea" id="RHEA-COMP:9565"/>
        <dbReference type="Rhea" id="RHEA-COMP:9566"/>
        <dbReference type="ChEBI" id="CHEBI:15378"/>
        <dbReference type="ChEBI" id="CHEBI:16389"/>
        <dbReference type="ChEBI" id="CHEBI:17976"/>
        <dbReference type="ChEBI" id="CHEBI:57540"/>
        <dbReference type="ChEBI" id="CHEBI:57945"/>
        <dbReference type="EC" id="7.1.1.2"/>
    </reaction>
</comment>
<keyword evidence="5" id="KW-0813">Transport</keyword>
<keyword evidence="7 16" id="KW-0812">Transmembrane</keyword>
<evidence type="ECO:0000256" key="7">
    <source>
        <dbReference type="ARBA" id="ARBA00022692"/>
    </source>
</evidence>
<keyword evidence="8" id="KW-1278">Translocase</keyword>
<gene>
    <name evidence="17" type="primary">ND6</name>
</gene>
<proteinExistence type="inferred from homology"/>
<evidence type="ECO:0000256" key="9">
    <source>
        <dbReference type="ARBA" id="ARBA00022982"/>
    </source>
</evidence>
<evidence type="ECO:0000256" key="11">
    <source>
        <dbReference type="ARBA" id="ARBA00023027"/>
    </source>
</evidence>
<keyword evidence="10 16" id="KW-1133">Transmembrane helix</keyword>
<evidence type="ECO:0000256" key="15">
    <source>
        <dbReference type="ARBA" id="ARBA00049551"/>
    </source>
</evidence>
<dbReference type="GO" id="GO:0008137">
    <property type="term" value="F:NADH dehydrogenase (ubiquinone) activity"/>
    <property type="evidence" value="ECO:0007669"/>
    <property type="project" value="UniProtKB-EC"/>
</dbReference>
<feature type="transmembrane region" description="Helical" evidence="16">
    <location>
        <begin position="79"/>
        <end position="98"/>
    </location>
</feature>
<reference evidence="17" key="1">
    <citation type="submission" date="2012-07" db="EMBL/GenBank/DDBJ databases">
        <title>Mitogenomics of the Coleoptera under dense taxon sampling.</title>
        <authorList>
            <person name="Timmermans M.J.T.N."/>
            <person name="Lim J."/>
            <person name="Dodsworth S."/>
            <person name="Haran J."/>
            <person name="Ahrens D."/>
            <person name="Bocak L."/>
            <person name="London A."/>
            <person name="Culverwell L."/>
            <person name="Vogler A.P."/>
        </authorList>
    </citation>
    <scope>NUCLEOTIDE SEQUENCE</scope>
</reference>
<evidence type="ECO:0000256" key="2">
    <source>
        <dbReference type="ARBA" id="ARBA00005698"/>
    </source>
</evidence>
<keyword evidence="6" id="KW-0679">Respiratory chain</keyword>
<keyword evidence="9" id="KW-0249">Electron transport</keyword>
<comment type="subcellular location">
    <subcellularLocation>
        <location evidence="1">Mitochondrion membrane</location>
        <topology evidence="1">Multi-pass membrane protein</topology>
    </subcellularLocation>
</comment>
<dbReference type="AlphaFoldDB" id="S4SV94"/>
<evidence type="ECO:0000256" key="1">
    <source>
        <dbReference type="ARBA" id="ARBA00004225"/>
    </source>
</evidence>
<evidence type="ECO:0000256" key="13">
    <source>
        <dbReference type="ARBA" id="ARBA00023136"/>
    </source>
</evidence>
<comment type="similarity">
    <text evidence="2">Belongs to the complex I subunit 6 family.</text>
</comment>
<accession>S4SV94</accession>
<name>S4SV94_9COLE</name>
<sequence length="170" mass="19732">MIMITLMMMSMMFLSMNHPMSMGMILVIQTILISMIIGKSSMSFWFSYILFITMIGGLLILFIYMTSIAPNEKFKFSPTTMMTSMIIMTLLIMTIYWMNPLNLTISPDNINSINMEYTIELSNEYSQPLNKMYNMNSNKMTIMLLIYLFITMVACVKITEFGQGPIRQKF</sequence>
<feature type="transmembrane region" description="Helical" evidence="16">
    <location>
        <begin position="48"/>
        <end position="67"/>
    </location>
</feature>
<keyword evidence="12 17" id="KW-0496">Mitochondrion</keyword>
<keyword evidence="13 16" id="KW-0472">Membrane</keyword>
<geneLocation type="mitochondrion" evidence="17"/>
<dbReference type="GO" id="GO:0031966">
    <property type="term" value="C:mitochondrial membrane"/>
    <property type="evidence" value="ECO:0007669"/>
    <property type="project" value="UniProtKB-SubCell"/>
</dbReference>